<dbReference type="RefSeq" id="WP_354661876.1">
    <property type="nucleotide sequence ID" value="NZ_JBEXAC010000002.1"/>
</dbReference>
<dbReference type="PANTHER" id="PTHR12302">
    <property type="entry name" value="EBNA2 BINDING PROTEIN P100"/>
    <property type="match status" value="1"/>
</dbReference>
<evidence type="ECO:0000259" key="4">
    <source>
        <dbReference type="PROSITE" id="PS50830"/>
    </source>
</evidence>
<dbReference type="EMBL" id="JBEXAC010000002">
    <property type="protein sequence ID" value="MET6999307.1"/>
    <property type="molecule type" value="Genomic_DNA"/>
</dbReference>
<protein>
    <submittedName>
        <fullName evidence="5">Thermonuclease family protein</fullName>
    </submittedName>
</protein>
<dbReference type="InterPro" id="IPR035437">
    <property type="entry name" value="SNase_OB-fold_sf"/>
</dbReference>
<keyword evidence="1" id="KW-0540">Nuclease</keyword>
<keyword evidence="3" id="KW-0378">Hydrolase</keyword>
<evidence type="ECO:0000256" key="2">
    <source>
        <dbReference type="ARBA" id="ARBA00022759"/>
    </source>
</evidence>
<dbReference type="SUPFAM" id="SSF50199">
    <property type="entry name" value="Staphylococcal nuclease"/>
    <property type="match status" value="1"/>
</dbReference>
<evidence type="ECO:0000256" key="1">
    <source>
        <dbReference type="ARBA" id="ARBA00022722"/>
    </source>
</evidence>
<name>A0ABV2T9G5_9BACT</name>
<keyword evidence="6" id="KW-1185">Reference proteome</keyword>
<accession>A0ABV2T9G5</accession>
<dbReference type="Pfam" id="PF00565">
    <property type="entry name" value="SNase"/>
    <property type="match status" value="1"/>
</dbReference>
<keyword evidence="2" id="KW-0255">Endonuclease</keyword>
<reference evidence="5 6" key="1">
    <citation type="submission" date="2024-06" db="EMBL/GenBank/DDBJ databases">
        <title>Chitinophaga defluvii sp. nov., isolated from municipal sewage.</title>
        <authorList>
            <person name="Zhang L."/>
        </authorList>
    </citation>
    <scope>NUCLEOTIDE SEQUENCE [LARGE SCALE GENOMIC DNA]</scope>
    <source>
        <strain evidence="5 6">H8</strain>
    </source>
</reference>
<feature type="domain" description="TNase-like" evidence="4">
    <location>
        <begin position="30"/>
        <end position="151"/>
    </location>
</feature>
<comment type="caution">
    <text evidence="5">The sequence shown here is derived from an EMBL/GenBank/DDBJ whole genome shotgun (WGS) entry which is preliminary data.</text>
</comment>
<dbReference type="PROSITE" id="PS50830">
    <property type="entry name" value="TNASE_3"/>
    <property type="match status" value="1"/>
</dbReference>
<dbReference type="Proteomes" id="UP001549749">
    <property type="component" value="Unassembled WGS sequence"/>
</dbReference>
<dbReference type="SMART" id="SM00318">
    <property type="entry name" value="SNc"/>
    <property type="match status" value="1"/>
</dbReference>
<proteinExistence type="predicted"/>
<evidence type="ECO:0000256" key="3">
    <source>
        <dbReference type="ARBA" id="ARBA00022801"/>
    </source>
</evidence>
<evidence type="ECO:0000313" key="5">
    <source>
        <dbReference type="EMBL" id="MET6999307.1"/>
    </source>
</evidence>
<organism evidence="5 6">
    <name type="scientific">Chitinophaga defluvii</name>
    <dbReference type="NCBI Taxonomy" id="3163343"/>
    <lineage>
        <taxon>Bacteria</taxon>
        <taxon>Pseudomonadati</taxon>
        <taxon>Bacteroidota</taxon>
        <taxon>Chitinophagia</taxon>
        <taxon>Chitinophagales</taxon>
        <taxon>Chitinophagaceae</taxon>
        <taxon>Chitinophaga</taxon>
    </lineage>
</organism>
<dbReference type="Gene3D" id="2.40.50.90">
    <property type="match status" value="1"/>
</dbReference>
<gene>
    <name evidence="5" type="ORF">ABR189_18100</name>
</gene>
<sequence>MRQALHNSSFLIILLLLIHVNAWCLHKDPVKVKGKVVKVIDGDTFELLTARKVSYRIRMSAIDAPERGQDFYKVSKDALGRQCFNKTVTVILLNKDQYQRWVGELYDDSGKNINLWMVEQGHAWHYKQYVNPALAAAEQKARIHKRGLWAHPAPIAPWEYRKAKRNKPAKKLTRKFIQ</sequence>
<evidence type="ECO:0000313" key="6">
    <source>
        <dbReference type="Proteomes" id="UP001549749"/>
    </source>
</evidence>
<dbReference type="InterPro" id="IPR016071">
    <property type="entry name" value="Staphylococal_nuclease_OB-fold"/>
</dbReference>
<dbReference type="PANTHER" id="PTHR12302:SF3">
    <property type="entry name" value="SERINE_THREONINE-PROTEIN KINASE 31"/>
    <property type="match status" value="1"/>
</dbReference>